<dbReference type="EC" id="4.1.2.25" evidence="4"/>
<dbReference type="SUPFAM" id="SSF55620">
    <property type="entry name" value="Tetrahydrobiopterin biosynthesis enzymes-like"/>
    <property type="match status" value="1"/>
</dbReference>
<reference evidence="10" key="1">
    <citation type="submission" date="2016-04" db="EMBL/GenBank/DDBJ databases">
        <authorList>
            <person name="Evans L.H."/>
            <person name="Alamgir A."/>
            <person name="Owens N."/>
            <person name="Weber N.D."/>
            <person name="Virtaneva K."/>
            <person name="Barbian K."/>
            <person name="Babar A."/>
            <person name="Rosenke K."/>
        </authorList>
    </citation>
    <scope>NUCLEOTIDE SEQUENCE</scope>
    <source>
        <strain evidence="10">86</strain>
    </source>
</reference>
<comment type="catalytic activity">
    <reaction evidence="1">
        <text>7,8-dihydroneopterin = 6-hydroxymethyl-7,8-dihydropterin + glycolaldehyde</text>
        <dbReference type="Rhea" id="RHEA:10540"/>
        <dbReference type="ChEBI" id="CHEBI:17001"/>
        <dbReference type="ChEBI" id="CHEBI:17071"/>
        <dbReference type="ChEBI" id="CHEBI:44841"/>
        <dbReference type="EC" id="4.1.2.25"/>
    </reaction>
</comment>
<evidence type="ECO:0000313" key="10">
    <source>
        <dbReference type="EMBL" id="SBW03661.1"/>
    </source>
</evidence>
<dbReference type="NCBIfam" id="TIGR00526">
    <property type="entry name" value="folB_dom"/>
    <property type="match status" value="1"/>
</dbReference>
<accession>A0A212JW33</accession>
<evidence type="ECO:0000259" key="9">
    <source>
        <dbReference type="SMART" id="SM00905"/>
    </source>
</evidence>
<dbReference type="SMART" id="SM00905">
    <property type="entry name" value="FolB"/>
    <property type="match status" value="1"/>
</dbReference>
<dbReference type="EMBL" id="FLUO01000001">
    <property type="protein sequence ID" value="SBW03661.1"/>
    <property type="molecule type" value="Genomic_DNA"/>
</dbReference>
<evidence type="ECO:0000256" key="4">
    <source>
        <dbReference type="ARBA" id="ARBA00013043"/>
    </source>
</evidence>
<evidence type="ECO:0000256" key="1">
    <source>
        <dbReference type="ARBA" id="ARBA00001353"/>
    </source>
</evidence>
<dbReference type="InterPro" id="IPR043133">
    <property type="entry name" value="GTP-CH-I_C/QueF"/>
</dbReference>
<dbReference type="Pfam" id="PF02152">
    <property type="entry name" value="FolB"/>
    <property type="match status" value="1"/>
</dbReference>
<dbReference type="GO" id="GO:0005737">
    <property type="term" value="C:cytoplasm"/>
    <property type="evidence" value="ECO:0007669"/>
    <property type="project" value="TreeGrafter"/>
</dbReference>
<evidence type="ECO:0000256" key="6">
    <source>
        <dbReference type="ARBA" id="ARBA00023239"/>
    </source>
</evidence>
<organism evidence="10">
    <name type="scientific">uncultured Alphaproteobacteria bacterium</name>
    <dbReference type="NCBI Taxonomy" id="91750"/>
    <lineage>
        <taxon>Bacteria</taxon>
        <taxon>Pseudomonadati</taxon>
        <taxon>Pseudomonadota</taxon>
        <taxon>Alphaproteobacteria</taxon>
        <taxon>environmental samples</taxon>
    </lineage>
</organism>
<evidence type="ECO:0000256" key="5">
    <source>
        <dbReference type="ARBA" id="ARBA00022909"/>
    </source>
</evidence>
<dbReference type="GO" id="GO:0004150">
    <property type="term" value="F:dihydroneopterin aldolase activity"/>
    <property type="evidence" value="ECO:0007669"/>
    <property type="project" value="UniProtKB-EC"/>
</dbReference>
<feature type="domain" description="Dihydroneopterin aldolase/epimerase" evidence="9">
    <location>
        <begin position="147"/>
        <end position="257"/>
    </location>
</feature>
<evidence type="ECO:0000256" key="2">
    <source>
        <dbReference type="ARBA" id="ARBA00005013"/>
    </source>
</evidence>
<evidence type="ECO:0000256" key="7">
    <source>
        <dbReference type="ARBA" id="ARBA00032903"/>
    </source>
</evidence>
<dbReference type="GO" id="GO:0046656">
    <property type="term" value="P:folic acid biosynthetic process"/>
    <property type="evidence" value="ECO:0007669"/>
    <property type="project" value="UniProtKB-KW"/>
</dbReference>
<comment type="similarity">
    <text evidence="3">Belongs to the DHNA family.</text>
</comment>
<gene>
    <name evidence="10" type="ORF">KL86APRO_11753</name>
</gene>
<evidence type="ECO:0000256" key="3">
    <source>
        <dbReference type="ARBA" id="ARBA00005708"/>
    </source>
</evidence>
<feature type="region of interest" description="Disordered" evidence="8">
    <location>
        <begin position="29"/>
        <end position="102"/>
    </location>
</feature>
<keyword evidence="5" id="KW-0289">Folate biosynthesis</keyword>
<dbReference type="Gene3D" id="3.30.1130.10">
    <property type="match status" value="1"/>
</dbReference>
<dbReference type="AlphaFoldDB" id="A0A212JW33"/>
<dbReference type="PANTHER" id="PTHR42844:SF1">
    <property type="entry name" value="DIHYDRONEOPTERIN ALDOLASE 1-RELATED"/>
    <property type="match status" value="1"/>
</dbReference>
<dbReference type="InterPro" id="IPR006156">
    <property type="entry name" value="Dihydroneopterin_aldolase"/>
</dbReference>
<dbReference type="PANTHER" id="PTHR42844">
    <property type="entry name" value="DIHYDRONEOPTERIN ALDOLASE 1-RELATED"/>
    <property type="match status" value="1"/>
</dbReference>
<name>A0A212JW33_9PROT</name>
<evidence type="ECO:0000256" key="8">
    <source>
        <dbReference type="SAM" id="MobiDB-lite"/>
    </source>
</evidence>
<feature type="compositionally biased region" description="Low complexity" evidence="8">
    <location>
        <begin position="55"/>
        <end position="64"/>
    </location>
</feature>
<protein>
    <recommendedName>
        <fullName evidence="4">dihydroneopterin aldolase</fullName>
        <ecNumber evidence="4">4.1.2.25</ecNumber>
    </recommendedName>
    <alternativeName>
        <fullName evidence="7">7,8-dihydroneopterin aldolase</fullName>
    </alternativeName>
</protein>
<proteinExistence type="inferred from homology"/>
<dbReference type="InterPro" id="IPR006157">
    <property type="entry name" value="FolB_dom"/>
</dbReference>
<comment type="pathway">
    <text evidence="2">Cofactor biosynthesis; tetrahydrofolate biosynthesis; 2-amino-4-hydroxy-6-hydroxymethyl-7,8-dihydropteridine diphosphate from 7,8-dihydroneopterin triphosphate: step 3/4.</text>
</comment>
<keyword evidence="6" id="KW-0456">Lyase</keyword>
<sequence>MEPYALLHKLHSLKVWALDFDPDFSPGTRAPRAGLRHRSGADSALASPERRRLRAPVPADAAAPRPHPRRNRHDPAVSPCGALADGSNDSSRRGAASRLGARRRRRAAFRVGIPNPADRALGDPLTRSSNVVQPLRIADAKKALRHVFVRDLVLNGLVGIYDAEKARPQRVRINLDLAVREDAKPIGDDYAKVVCYEQIVTKVRGVVEDGHVNLVETLAERLAGICLQDPRVRAARVRVEKLDVFPDAVSVGVEIERESPFEEI</sequence>